<evidence type="ECO:0000256" key="2">
    <source>
        <dbReference type="SAM" id="MobiDB-lite"/>
    </source>
</evidence>
<protein>
    <submittedName>
        <fullName evidence="4">tRNA 2-thiocytidine biosynthesis TtcA family protein</fullName>
    </submittedName>
</protein>
<dbReference type="InterPro" id="IPR011063">
    <property type="entry name" value="TilS/TtcA_N"/>
</dbReference>
<gene>
    <name evidence="4" type="ORF">WMO66_09585</name>
</gene>
<dbReference type="EMBL" id="JBBMFF010000235">
    <property type="protein sequence ID" value="MEQ2511492.1"/>
    <property type="molecule type" value="Genomic_DNA"/>
</dbReference>
<evidence type="ECO:0000313" key="4">
    <source>
        <dbReference type="EMBL" id="MEQ2511492.1"/>
    </source>
</evidence>
<accession>A0ABV1G7W0</accession>
<dbReference type="Gene3D" id="3.40.50.620">
    <property type="entry name" value="HUPs"/>
    <property type="match status" value="1"/>
</dbReference>
<name>A0ABV1G7W0_9FIRM</name>
<dbReference type="Pfam" id="PF01171">
    <property type="entry name" value="ATP_bind_3"/>
    <property type="match status" value="1"/>
</dbReference>
<sequence length="280" mass="31134">MQRMMGLVRRCIEDYRMIEPGDRIAVGVSGGKDSLTLLTLLAALREYVPYSYDLTAITIDMGLGGMDFSPVARLCERLGVPYSRVETEIGPIIFEHRKENNPCSLCAKMRRGALNQALLEQGYSKVALGHHYDDAVETFLMSLLFEGRIGCFEPVTYLDRTGVTQIRPMLYLTEGMVRTFAAEHDLPVVHNPCPADKHTKRQEIKELVAVLSKTYPDLKARVFGAMQRLPLPQWGVTPHPRGSQKQLHQHDGGKAGQAEKADDAGRGRGDGDIEPGQGRE</sequence>
<reference evidence="4 5" key="1">
    <citation type="submission" date="2024-03" db="EMBL/GenBank/DDBJ databases">
        <title>Human intestinal bacterial collection.</title>
        <authorList>
            <person name="Pauvert C."/>
            <person name="Hitch T.C.A."/>
            <person name="Clavel T."/>
        </authorList>
    </citation>
    <scope>NUCLEOTIDE SEQUENCE [LARGE SCALE GENOMIC DNA]</scope>
    <source>
        <strain evidence="4 5">CLA-AA-H192</strain>
    </source>
</reference>
<evidence type="ECO:0000259" key="3">
    <source>
        <dbReference type="Pfam" id="PF01171"/>
    </source>
</evidence>
<dbReference type="PIRSF" id="PIRSF004976">
    <property type="entry name" value="ATPase_YdaO"/>
    <property type="match status" value="1"/>
</dbReference>
<dbReference type="PANTHER" id="PTHR43686:SF1">
    <property type="entry name" value="AMINOTRAN_5 DOMAIN-CONTAINING PROTEIN"/>
    <property type="match status" value="1"/>
</dbReference>
<keyword evidence="1" id="KW-0808">Transferase</keyword>
<proteinExistence type="predicted"/>
<dbReference type="CDD" id="cd24138">
    <property type="entry name" value="TtcA-like"/>
    <property type="match status" value="1"/>
</dbReference>
<feature type="domain" description="tRNA(Ile)-lysidine/2-thiocytidine synthase N-terminal" evidence="3">
    <location>
        <begin position="24"/>
        <end position="204"/>
    </location>
</feature>
<keyword evidence="5" id="KW-1185">Reference proteome</keyword>
<dbReference type="RefSeq" id="WP_349136208.1">
    <property type="nucleotide sequence ID" value="NZ_JBBMFF010000235.1"/>
</dbReference>
<feature type="region of interest" description="Disordered" evidence="2">
    <location>
        <begin position="233"/>
        <end position="280"/>
    </location>
</feature>
<dbReference type="SUPFAM" id="SSF52402">
    <property type="entry name" value="Adenine nucleotide alpha hydrolases-like"/>
    <property type="match status" value="1"/>
</dbReference>
<comment type="caution">
    <text evidence="4">The sequence shown here is derived from an EMBL/GenBank/DDBJ whole genome shotgun (WGS) entry which is preliminary data.</text>
</comment>
<dbReference type="Proteomes" id="UP001491552">
    <property type="component" value="Unassembled WGS sequence"/>
</dbReference>
<dbReference type="InterPro" id="IPR014729">
    <property type="entry name" value="Rossmann-like_a/b/a_fold"/>
</dbReference>
<evidence type="ECO:0000313" key="5">
    <source>
        <dbReference type="Proteomes" id="UP001491552"/>
    </source>
</evidence>
<dbReference type="PANTHER" id="PTHR43686">
    <property type="entry name" value="SULFURTRANSFERASE-RELATED"/>
    <property type="match status" value="1"/>
</dbReference>
<feature type="compositionally biased region" description="Basic and acidic residues" evidence="2">
    <location>
        <begin position="248"/>
        <end position="280"/>
    </location>
</feature>
<dbReference type="InterPro" id="IPR035107">
    <property type="entry name" value="tRNA_thiolation_TtcA_Ctu1"/>
</dbReference>
<evidence type="ECO:0000256" key="1">
    <source>
        <dbReference type="ARBA" id="ARBA00022679"/>
    </source>
</evidence>
<organism evidence="4 5">
    <name type="scientific">Faecousia intestinalis</name>
    <dbReference type="NCBI Taxonomy" id="3133167"/>
    <lineage>
        <taxon>Bacteria</taxon>
        <taxon>Bacillati</taxon>
        <taxon>Bacillota</taxon>
        <taxon>Clostridia</taxon>
        <taxon>Eubacteriales</taxon>
        <taxon>Oscillospiraceae</taxon>
        <taxon>Faecousia</taxon>
    </lineage>
</organism>